<dbReference type="PROSITE" id="PS50294">
    <property type="entry name" value="WD_REPEATS_REGION"/>
    <property type="match status" value="3"/>
</dbReference>
<evidence type="ECO:0000313" key="5">
    <source>
        <dbReference type="Proteomes" id="UP000692954"/>
    </source>
</evidence>
<dbReference type="OrthoDB" id="10267436at2759"/>
<evidence type="ECO:0000256" key="1">
    <source>
        <dbReference type="ARBA" id="ARBA00022574"/>
    </source>
</evidence>
<organism evidence="4 5">
    <name type="scientific">Paramecium sonneborni</name>
    <dbReference type="NCBI Taxonomy" id="65129"/>
    <lineage>
        <taxon>Eukaryota</taxon>
        <taxon>Sar</taxon>
        <taxon>Alveolata</taxon>
        <taxon>Ciliophora</taxon>
        <taxon>Intramacronucleata</taxon>
        <taxon>Oligohymenophorea</taxon>
        <taxon>Peniculida</taxon>
        <taxon>Parameciidae</taxon>
        <taxon>Paramecium</taxon>
    </lineage>
</organism>
<dbReference type="Pfam" id="PF00805">
    <property type="entry name" value="Pentapeptide"/>
    <property type="match status" value="1"/>
</dbReference>
<accession>A0A8S1RLX5</accession>
<dbReference type="InterPro" id="IPR019775">
    <property type="entry name" value="WD40_repeat_CS"/>
</dbReference>
<keyword evidence="2" id="KW-0677">Repeat</keyword>
<dbReference type="EMBL" id="CAJJDN010000212">
    <property type="protein sequence ID" value="CAD8129248.1"/>
    <property type="molecule type" value="Genomic_DNA"/>
</dbReference>
<evidence type="ECO:0000256" key="3">
    <source>
        <dbReference type="PROSITE-ProRule" id="PRU00221"/>
    </source>
</evidence>
<keyword evidence="5" id="KW-1185">Reference proteome</keyword>
<gene>
    <name evidence="4" type="ORF">PSON_ATCC_30995.1.T2120009</name>
</gene>
<feature type="repeat" description="WD" evidence="3">
    <location>
        <begin position="151"/>
        <end position="192"/>
    </location>
</feature>
<dbReference type="PANTHER" id="PTHR22847">
    <property type="entry name" value="WD40 REPEAT PROTEIN"/>
    <property type="match status" value="1"/>
</dbReference>
<sequence>MKVDLRNQSFEKIRIKNTSLVGGTFVKCNLNESEFNNVDISGVNLNGALLFNCRWKNIKIEELNKLEGHSYGVYSVCFSPDGTTILASGNYDNHIYLWDVKIGQQKASLNGHSEWVSSVCFSSEGSTIASGSGDDSICLWDVKTRQLKAKLDGHSDIVRSVCFSPDGFTLASSSCEKTIRLWDFKTGQQKAKLNGSTECPFQVFQSIVFQDCLIYQILQLLICLSNSTYVKTKQIIIPNTILLYYLFKTSILKYNLLIRCYNNQCSQHQFSFRRDVLIRSNNLILFVNYLI</sequence>
<dbReference type="InterPro" id="IPR001680">
    <property type="entry name" value="WD40_rpt"/>
</dbReference>
<name>A0A8S1RLX5_9CILI</name>
<evidence type="ECO:0000256" key="2">
    <source>
        <dbReference type="ARBA" id="ARBA00022737"/>
    </source>
</evidence>
<feature type="repeat" description="WD" evidence="3">
    <location>
        <begin position="66"/>
        <end position="108"/>
    </location>
</feature>
<dbReference type="PANTHER" id="PTHR22847:SF637">
    <property type="entry name" value="WD REPEAT DOMAIN 5B"/>
    <property type="match status" value="1"/>
</dbReference>
<dbReference type="PROSITE" id="PS00678">
    <property type="entry name" value="WD_REPEATS_1"/>
    <property type="match status" value="2"/>
</dbReference>
<comment type="caution">
    <text evidence="4">The sequence shown here is derived from an EMBL/GenBank/DDBJ whole genome shotgun (WGS) entry which is preliminary data.</text>
</comment>
<feature type="repeat" description="WD" evidence="3">
    <location>
        <begin position="109"/>
        <end position="150"/>
    </location>
</feature>
<dbReference type="Proteomes" id="UP000692954">
    <property type="component" value="Unassembled WGS sequence"/>
</dbReference>
<keyword evidence="1 3" id="KW-0853">WD repeat</keyword>
<protein>
    <submittedName>
        <fullName evidence="4">Uncharacterized protein</fullName>
    </submittedName>
</protein>
<dbReference type="InterPro" id="IPR001646">
    <property type="entry name" value="5peptide_repeat"/>
</dbReference>
<dbReference type="AlphaFoldDB" id="A0A8S1RLX5"/>
<reference evidence="4" key="1">
    <citation type="submission" date="2021-01" db="EMBL/GenBank/DDBJ databases">
        <authorList>
            <consortium name="Genoscope - CEA"/>
            <person name="William W."/>
        </authorList>
    </citation>
    <scope>NUCLEOTIDE SEQUENCE</scope>
</reference>
<dbReference type="Pfam" id="PF00400">
    <property type="entry name" value="WD40"/>
    <property type="match status" value="3"/>
</dbReference>
<proteinExistence type="predicted"/>
<dbReference type="PROSITE" id="PS50082">
    <property type="entry name" value="WD_REPEATS_2"/>
    <property type="match status" value="3"/>
</dbReference>
<dbReference type="GO" id="GO:1990234">
    <property type="term" value="C:transferase complex"/>
    <property type="evidence" value="ECO:0007669"/>
    <property type="project" value="UniProtKB-ARBA"/>
</dbReference>
<dbReference type="CDD" id="cd00200">
    <property type="entry name" value="WD40"/>
    <property type="match status" value="1"/>
</dbReference>
<evidence type="ECO:0000313" key="4">
    <source>
        <dbReference type="EMBL" id="CAD8129248.1"/>
    </source>
</evidence>
<dbReference type="SMART" id="SM00320">
    <property type="entry name" value="WD40"/>
    <property type="match status" value="3"/>
</dbReference>